<evidence type="ECO:0000259" key="1">
    <source>
        <dbReference type="Pfam" id="PF13588"/>
    </source>
</evidence>
<feature type="domain" description="Type I restriction enzyme R protein N-terminal" evidence="1">
    <location>
        <begin position="39"/>
        <end position="147"/>
    </location>
</feature>
<comment type="caution">
    <text evidence="2">The sequence shown here is derived from an EMBL/GenBank/DDBJ whole genome shotgun (WGS) entry which is preliminary data.</text>
</comment>
<dbReference type="EMBL" id="BLAB01000001">
    <property type="protein sequence ID" value="GER94752.1"/>
    <property type="molecule type" value="Genomic_DNA"/>
</dbReference>
<dbReference type="AlphaFoldDB" id="A0A5J4L640"/>
<protein>
    <recommendedName>
        <fullName evidence="1">Type I restriction enzyme R protein N-terminal domain-containing protein</fullName>
    </recommendedName>
</protein>
<dbReference type="Pfam" id="PF13588">
    <property type="entry name" value="HSDR_N_2"/>
    <property type="match status" value="1"/>
</dbReference>
<sequence>MSIYIPLGKIPSSPQERKELLAQQVEMDEYLSHIGLTQVQRRVVDFLISHKGYSNEDIEVNREFKIDLLDASFNARADIALKIEGKIFCIIKCVMNSLESWERHSIAFGRVVESYQIPYAIITDSENARVLDVVEGKLISEGLDSIPSRTDARKFINEKAFSPYSKEKAEREKRILYAFDAIGCSTNLD</sequence>
<proteinExistence type="predicted"/>
<dbReference type="InterPro" id="IPR029464">
    <property type="entry name" value="HSDR_N"/>
</dbReference>
<evidence type="ECO:0000313" key="2">
    <source>
        <dbReference type="EMBL" id="GER94752.1"/>
    </source>
</evidence>
<name>A0A5J4L640_9ZZZZ</name>
<reference evidence="2" key="1">
    <citation type="submission" date="2019-10" db="EMBL/GenBank/DDBJ databases">
        <title>Metagenomic sequencing of thiosulfate-disproportionating enrichment culture.</title>
        <authorList>
            <person name="Umezawa K."/>
            <person name="Kojima H."/>
            <person name="Fukui M."/>
        </authorList>
    </citation>
    <scope>NUCLEOTIDE SEQUENCE</scope>
    <source>
        <strain evidence="2">45J</strain>
    </source>
</reference>
<organism evidence="2">
    <name type="scientific">hot springs metagenome</name>
    <dbReference type="NCBI Taxonomy" id="433727"/>
    <lineage>
        <taxon>unclassified sequences</taxon>
        <taxon>metagenomes</taxon>
        <taxon>ecological metagenomes</taxon>
    </lineage>
</organism>
<accession>A0A5J4L640</accession>
<gene>
    <name evidence="2" type="ORF">A45J_2516</name>
</gene>